<evidence type="ECO:0000313" key="1">
    <source>
        <dbReference type="EMBL" id="AHC30278.1"/>
    </source>
</evidence>
<accession>A0A023J2V7</accession>
<dbReference type="EMBL" id="KF676640">
    <property type="protein sequence ID" value="AHC30278.1"/>
    <property type="molecule type" value="Genomic_DNA"/>
</dbReference>
<proteinExistence type="predicted"/>
<reference evidence="1 2" key="1">
    <citation type="journal article" date="2014" name="Appl. Environ. Microbiol.">
        <title>The Plasmid Complement of Lactococcus lactis UC509.9 Encodes Multiple Bacteriophage Resistance Systems.</title>
        <authorList>
            <person name="Ainsworth S."/>
            <person name="Mahony J."/>
            <person name="van Sinderen D."/>
        </authorList>
    </citation>
    <scope>NUCLEOTIDE SEQUENCE [LARGE SCALE GENOMIC DNA]</scope>
</reference>
<gene>
    <name evidence="1" type="ORF">sk1833_023</name>
</gene>
<dbReference type="Pfam" id="PF23873">
    <property type="entry name" value="DUF7228"/>
    <property type="match status" value="1"/>
</dbReference>
<dbReference type="InterPro" id="IPR055652">
    <property type="entry name" value="DUF7228"/>
</dbReference>
<name>A0A023J2V7_9CAUD</name>
<sequence length="59" mass="7019">MILHKYTRKINSSKYPRSTARKIANDLNKNDPFNNYLVSLELGSKRYIIEKFEIKGMNR</sequence>
<organism evidence="1 2">
    <name type="scientific">Lactococcus phage SK1833</name>
    <dbReference type="NCBI Taxonomy" id="1414741"/>
    <lineage>
        <taxon>Viruses</taxon>
        <taxon>Duplodnaviria</taxon>
        <taxon>Heunggongvirae</taxon>
        <taxon>Uroviricota</taxon>
        <taxon>Caudoviricetes</taxon>
        <taxon>Skunavirus</taxon>
        <taxon>Skunavirus sk1</taxon>
    </lineage>
</organism>
<evidence type="ECO:0000313" key="2">
    <source>
        <dbReference type="Proteomes" id="UP000026903"/>
    </source>
</evidence>
<dbReference type="Proteomes" id="UP000026903">
    <property type="component" value="Segment"/>
</dbReference>
<protein>
    <submittedName>
        <fullName evidence="1">Uncharacterized protein</fullName>
    </submittedName>
</protein>